<organism evidence="2 3">
    <name type="scientific">Chenopodium quinoa</name>
    <name type="common">Quinoa</name>
    <dbReference type="NCBI Taxonomy" id="63459"/>
    <lineage>
        <taxon>Eukaryota</taxon>
        <taxon>Viridiplantae</taxon>
        <taxon>Streptophyta</taxon>
        <taxon>Embryophyta</taxon>
        <taxon>Tracheophyta</taxon>
        <taxon>Spermatophyta</taxon>
        <taxon>Magnoliopsida</taxon>
        <taxon>eudicotyledons</taxon>
        <taxon>Gunneridae</taxon>
        <taxon>Pentapetalae</taxon>
        <taxon>Caryophyllales</taxon>
        <taxon>Chenopodiaceae</taxon>
        <taxon>Chenopodioideae</taxon>
        <taxon>Atripliceae</taxon>
        <taxon>Chenopodium</taxon>
    </lineage>
</organism>
<accession>A0A803N4H2</accession>
<protein>
    <recommendedName>
        <fullName evidence="1">Sialidase domain-containing protein</fullName>
    </recommendedName>
</protein>
<dbReference type="OMA" id="GHIRILM"/>
<dbReference type="Pfam" id="PF13088">
    <property type="entry name" value="BNR_2"/>
    <property type="match status" value="3"/>
</dbReference>
<sequence>MAATEKVKVKVVGSHCDVAVESPMNLRKVGSGFCVKRIVMYLFLKEEFTFPVDSPPFKNCHASTIVEVEKDHFLVAYFGGTEEGAPDVKIWLQRYKDGSWSSPIVADEEPLIPMWNPVLFKACDQLLLFYRVGQGVQNWTGCMMRSFDGGHTWTNREQLPPGVLGPIKNKPILLDNGQMICGSSVESWNSWGAWVEVTSDLGKTWRKNGPIYIPGEGLSVIQPVPYQTANGRLRVLLRSAIGRVCMSESLDGGHTWSYAQPTALPNPNSGIDGVKLKDGRLVLAYNIETRGLLKVAVSCDDGDSWIDALTLEDTSDMEFSYPAVIQASDGSVHITYTYKREQIKGGKTESSMLKVVQEEFTFAELSRSFNMCHASTIVEVEKGHFLVAYFGGSGEGAPDVKIYTQRYKDGLWSSPIAIEQEPEASVWSPVLVKALDELLLWTGAMRRSIDGGVTWSSRVQLPAGIIGPVKVKPLLMENGELICGSSVQTWNAWASWVEVTPDLGTTWKKYGPIVVPNHNMSVLQPVPYLTKKGHIRILMKSHSSIAIDAIKLRDGCLVIVYNTTSRGILKVAISYNDGDSWLEVLTLEDTQGMEFSYPAIIQANNGLIHITYTYKRTQIKHVVLQP</sequence>
<reference evidence="2" key="2">
    <citation type="submission" date="2021-03" db="UniProtKB">
        <authorList>
            <consortium name="EnsemblPlants"/>
        </authorList>
    </citation>
    <scope>IDENTIFICATION</scope>
</reference>
<dbReference type="InterPro" id="IPR011040">
    <property type="entry name" value="Sialidase"/>
</dbReference>
<dbReference type="CDD" id="cd15482">
    <property type="entry name" value="Sialidase_non-viral"/>
    <property type="match status" value="2"/>
</dbReference>
<reference evidence="2" key="1">
    <citation type="journal article" date="2017" name="Nature">
        <title>The genome of Chenopodium quinoa.</title>
        <authorList>
            <person name="Jarvis D.E."/>
            <person name="Ho Y.S."/>
            <person name="Lightfoot D.J."/>
            <person name="Schmoeckel S.M."/>
            <person name="Li B."/>
            <person name="Borm T.J.A."/>
            <person name="Ohyanagi H."/>
            <person name="Mineta K."/>
            <person name="Michell C.T."/>
            <person name="Saber N."/>
            <person name="Kharbatia N.M."/>
            <person name="Rupper R.R."/>
            <person name="Sharp A.R."/>
            <person name="Dally N."/>
            <person name="Boughton B.A."/>
            <person name="Woo Y.H."/>
            <person name="Gao G."/>
            <person name="Schijlen E.G.W.M."/>
            <person name="Guo X."/>
            <person name="Momin A.A."/>
            <person name="Negrao S."/>
            <person name="Al-Babili S."/>
            <person name="Gehring C."/>
            <person name="Roessner U."/>
            <person name="Jung C."/>
            <person name="Murphy K."/>
            <person name="Arold S.T."/>
            <person name="Gojobori T."/>
            <person name="van der Linden C.G."/>
            <person name="van Loo E.N."/>
            <person name="Jellen E.N."/>
            <person name="Maughan P.J."/>
            <person name="Tester M."/>
        </authorList>
    </citation>
    <scope>NUCLEOTIDE SEQUENCE [LARGE SCALE GENOMIC DNA]</scope>
    <source>
        <strain evidence="2">cv. PI 614886</strain>
    </source>
</reference>
<dbReference type="InterPro" id="IPR036278">
    <property type="entry name" value="Sialidase_sf"/>
</dbReference>
<dbReference type="SUPFAM" id="SSF50939">
    <property type="entry name" value="Sialidases"/>
    <property type="match status" value="2"/>
</dbReference>
<feature type="domain" description="Sialidase" evidence="1">
    <location>
        <begin position="546"/>
        <end position="610"/>
    </location>
</feature>
<evidence type="ECO:0000259" key="1">
    <source>
        <dbReference type="Pfam" id="PF13088"/>
    </source>
</evidence>
<feature type="domain" description="Sialidase" evidence="1">
    <location>
        <begin position="72"/>
        <end position="334"/>
    </location>
</feature>
<dbReference type="Gene3D" id="2.120.10.10">
    <property type="match status" value="3"/>
</dbReference>
<dbReference type="Gramene" id="AUR62040288-RA">
    <property type="protein sequence ID" value="AUR62040288-RA:cds"/>
    <property type="gene ID" value="AUR62040288"/>
</dbReference>
<feature type="domain" description="Sialidase" evidence="1">
    <location>
        <begin position="383"/>
        <end position="544"/>
    </location>
</feature>
<proteinExistence type="predicted"/>
<evidence type="ECO:0000313" key="3">
    <source>
        <dbReference type="Proteomes" id="UP000596660"/>
    </source>
</evidence>
<dbReference type="EnsemblPlants" id="AUR62040288-RA">
    <property type="protein sequence ID" value="AUR62040288-RA:cds"/>
    <property type="gene ID" value="AUR62040288"/>
</dbReference>
<dbReference type="Proteomes" id="UP000596660">
    <property type="component" value="Unplaced"/>
</dbReference>
<dbReference type="AlphaFoldDB" id="A0A803N4H2"/>
<dbReference type="PANTHER" id="PTHR43752">
    <property type="entry name" value="BNR/ASP-BOX REPEAT FAMILY PROTEIN"/>
    <property type="match status" value="1"/>
</dbReference>
<evidence type="ECO:0000313" key="2">
    <source>
        <dbReference type="EnsemblPlants" id="AUR62040288-RA:cds"/>
    </source>
</evidence>
<keyword evidence="3" id="KW-1185">Reference proteome</keyword>
<name>A0A803N4H2_CHEQI</name>
<dbReference type="PANTHER" id="PTHR43752:SF2">
    <property type="entry name" value="BNR_ASP-BOX REPEAT FAMILY PROTEIN"/>
    <property type="match status" value="1"/>
</dbReference>